<feature type="transmembrane region" description="Helical" evidence="11">
    <location>
        <begin position="586"/>
        <end position="608"/>
    </location>
</feature>
<sequence>MSDDSGSSIDDRDGRNSTSPAAELNQYTGLNAAGAHRPYLGFENDPQEQQRIQTLARTLTNSSIASKQNSSVGAQGINNGNHGQDTADADSSTNESLQRTLTRASLHINPDDVKIPFDEDARSADPRLDPYSANFDSKFWVQTMHQMFNSDPDYYKPVSLGVCLKGLRVSGVSVDADYQATVANAPLKVLNAARHFVSKRDESRYFDILRPMDALFEPGRLCTVLGRPGAGCSTLLKTVSARTYGFTVRPESVISYDGISQHDIEKHYRGDVIYSAEMDYHFANLNVGYTLEFAARCRCPSARPQGVSREEYYKHYAAVVMATYGLSHTYSTKVGDDYVRGVSGGERKRVSIAEVTLAGAKVQCWDNATRGLDSATALEFVRALKTNATISRTTPLLAIYQCSQDAYDLFDDVLVLYEGRQIYFGPADSAKQYFLDMGWECPDRQTTADFLTSVTAANERKCRPGYEKKVPKTPDEFYEHWKSSSEYAQLMNRIDAYLNKHNNEDSAKEFFDHHTARQSKHSKSSSPFLLSFMMQVKAVMDRNVQRLKGDPSVYAFNIFGNCSMAFIISSMFYNQKDNTGSFYYRTAALFTALLFNSFGSLLEILSLFEARKIVEKHKTYAFYRPSADALASIITELPSKFIIAICFNLIYYFLVNFRRSPGHFFFYFLIAITSTFTMSHLFRSIGAACTTLEQAMLPASILLLILSIYAGFVIPKGNILGWSKWLYYLNPIARSMEAMVANEFAGRTFECSQFIPAGGEYDELPLALKICSVVGSEPGSAYVSGTAYMEESFSYKDSYRWRNWGIVLCYAVFFLAVYLLLIEYNKGEMQKGEMTVFPRSVLMKLKKKNQNLKNDIESNDSLLKDMTNGNDSQDEKSDSSNEKMAEKIGSDQVVFWKNICYDVQIKTETRRILDNVDGWVKPGTLTALMGSSGAGKTTLLDALADRISTGVITGDVLVNGRPTDASFQRSTGYCQQQDLHGRTQTVREALTFSAYLRQPYNVSKKEKDEYVETIIRLLEMETYADALVGVTGEGLNVEQRKRLTIGVELVAKPKLLLFLDEPTSGLDSQTAWSVCQLMRKLANHGQAILCTIHQPSAILMQEFDRLLLLQKGGQTVYFGELGHGCCKMIEYFESKGSQKFPADCNPAEFMLHVIGAAPGSHVTTDYHKVWLESQEYQAVQKEIDRMSREMVNIPQEDSEDLKKEFATPLWYQFLIMTRRVLEQHWRSPIYIYAKIFTTSFSALFIGFSFFNANNSMQGLQNQMFSLFMLLVMFSPLVHQMLPQYTDQRDLYEVRERPSKTCSWITFVLSQIAAELPWSFLIGTITYFCFYYPVGLYRNAPNTEQVHERGALFWLICIAFINFTMTFGQACIAGVERRENAALLANNCFMICLAFCGVLVTRDKLPGFWKFMYYLSPFTYLISTMLATAVGNSDVRCSAKEYLHFSPAPNMTCQQYMSPYMSVAGGYLLDGNATDSCGFCVMAETNVYLATVNIKYSQIWRNWGIFLCYIGANVFLFVLLYWAFRVPRDHYLLIKIHAIKSKITNSLKSRKLIRSSKNNEA</sequence>
<dbReference type="GO" id="GO:0016887">
    <property type="term" value="F:ATP hydrolysis activity"/>
    <property type="evidence" value="ECO:0007669"/>
    <property type="project" value="InterPro"/>
</dbReference>
<feature type="compositionally biased region" description="Basic and acidic residues" evidence="10">
    <location>
        <begin position="873"/>
        <end position="883"/>
    </location>
</feature>
<feature type="transmembrane region" description="Helical" evidence="11">
    <location>
        <begin position="1381"/>
        <end position="1399"/>
    </location>
</feature>
<dbReference type="PANTHER" id="PTHR19241">
    <property type="entry name" value="ATP-BINDING CASSETTE TRANSPORTER"/>
    <property type="match status" value="1"/>
</dbReference>
<dbReference type="InParanoid" id="Q6CS68"/>
<evidence type="ECO:0000256" key="7">
    <source>
        <dbReference type="ARBA" id="ARBA00022840"/>
    </source>
</evidence>
<feature type="transmembrane region" description="Helical" evidence="11">
    <location>
        <begin position="1502"/>
        <end position="1523"/>
    </location>
</feature>
<dbReference type="InterPro" id="IPR005285">
    <property type="entry name" value="Drug-R_PDR/CDR"/>
</dbReference>
<feature type="domain" description="ABC transporter" evidence="12">
    <location>
        <begin position="894"/>
        <end position="1137"/>
    </location>
</feature>
<gene>
    <name evidence="13" type="ORF">KLLA0_D03476g</name>
</gene>
<feature type="compositionally biased region" description="Polar residues" evidence="10">
    <location>
        <begin position="63"/>
        <end position="103"/>
    </location>
</feature>
<feature type="region of interest" description="Disordered" evidence="10">
    <location>
        <begin position="63"/>
        <end position="105"/>
    </location>
</feature>
<dbReference type="PaxDb" id="284590-Q6CS68"/>
<proteinExistence type="inferred from homology"/>
<feature type="transmembrane region" description="Helical" evidence="11">
    <location>
        <begin position="1262"/>
        <end position="1281"/>
    </location>
</feature>
<dbReference type="PROSITE" id="PS00211">
    <property type="entry name" value="ABC_TRANSPORTER_1"/>
    <property type="match status" value="1"/>
</dbReference>
<accession>Q6CS68</accession>
<feature type="domain" description="ABC transporter" evidence="12">
    <location>
        <begin position="187"/>
        <end position="443"/>
    </location>
</feature>
<dbReference type="HOGENOM" id="CLU_000604_35_0_1"/>
<dbReference type="GO" id="GO:1990961">
    <property type="term" value="P:xenobiotic detoxification by transmembrane export across the plasma membrane"/>
    <property type="evidence" value="ECO:0007669"/>
    <property type="project" value="InterPro"/>
</dbReference>
<evidence type="ECO:0000256" key="5">
    <source>
        <dbReference type="ARBA" id="ARBA00022737"/>
    </source>
</evidence>
<keyword evidence="14" id="KW-1185">Reference proteome</keyword>
<dbReference type="PROSITE" id="PS50893">
    <property type="entry name" value="ABC_TRANSPORTER_2"/>
    <property type="match status" value="2"/>
</dbReference>
<evidence type="ECO:0000256" key="3">
    <source>
        <dbReference type="ARBA" id="ARBA00022448"/>
    </source>
</evidence>
<evidence type="ECO:0000313" key="13">
    <source>
        <dbReference type="EMBL" id="CAH00317.1"/>
    </source>
</evidence>
<evidence type="ECO:0000256" key="8">
    <source>
        <dbReference type="ARBA" id="ARBA00022989"/>
    </source>
</evidence>
<dbReference type="CDD" id="cd03233">
    <property type="entry name" value="ABCG_PDR_domain1"/>
    <property type="match status" value="1"/>
</dbReference>
<feature type="transmembrane region" description="Helical" evidence="11">
    <location>
        <begin position="1411"/>
        <end position="1429"/>
    </location>
</feature>
<feature type="transmembrane region" description="Helical" evidence="11">
    <location>
        <begin position="801"/>
        <end position="821"/>
    </location>
</feature>
<dbReference type="InterPro" id="IPR043926">
    <property type="entry name" value="ABCG_dom"/>
</dbReference>
<keyword evidence="8 11" id="KW-1133">Transmembrane helix</keyword>
<keyword evidence="5" id="KW-0677">Repeat</keyword>
<feature type="region of interest" description="Disordered" evidence="10">
    <location>
        <begin position="1"/>
        <end position="30"/>
    </location>
</feature>
<dbReference type="GO" id="GO:0016020">
    <property type="term" value="C:membrane"/>
    <property type="evidence" value="ECO:0007669"/>
    <property type="project" value="UniProtKB-SubCell"/>
</dbReference>
<evidence type="ECO:0000313" key="14">
    <source>
        <dbReference type="Proteomes" id="UP000000598"/>
    </source>
</evidence>
<keyword evidence="6" id="KW-0547">Nucleotide-binding</keyword>
<evidence type="ECO:0000259" key="12">
    <source>
        <dbReference type="PROSITE" id="PS50893"/>
    </source>
</evidence>
<keyword evidence="7" id="KW-0067">ATP-binding</keyword>
<dbReference type="Proteomes" id="UP000000598">
    <property type="component" value="Chromosome D"/>
</dbReference>
<dbReference type="InterPro" id="IPR003593">
    <property type="entry name" value="AAA+_ATPase"/>
</dbReference>
<protein>
    <submittedName>
        <fullName evidence="13">KLLA0D03476p</fullName>
    </submittedName>
</protein>
<reference evidence="13 14" key="1">
    <citation type="journal article" date="2004" name="Nature">
        <title>Genome evolution in yeasts.</title>
        <authorList>
            <consortium name="Genolevures"/>
            <person name="Dujon B."/>
            <person name="Sherman D."/>
            <person name="Fischer G."/>
            <person name="Durrens P."/>
            <person name="Casaregola S."/>
            <person name="Lafontaine I."/>
            <person name="de Montigny J."/>
            <person name="Marck C."/>
            <person name="Neuveglise C."/>
            <person name="Talla E."/>
            <person name="Goffard N."/>
            <person name="Frangeul L."/>
            <person name="Aigle M."/>
            <person name="Anthouard V."/>
            <person name="Babour A."/>
            <person name="Barbe V."/>
            <person name="Barnay S."/>
            <person name="Blanchin S."/>
            <person name="Beckerich J.M."/>
            <person name="Beyne E."/>
            <person name="Bleykasten C."/>
            <person name="Boisrame A."/>
            <person name="Boyer J."/>
            <person name="Cattolico L."/>
            <person name="Confanioleri F."/>
            <person name="de Daruvar A."/>
            <person name="Despons L."/>
            <person name="Fabre E."/>
            <person name="Fairhead C."/>
            <person name="Ferry-Dumazet H."/>
            <person name="Groppi A."/>
            <person name="Hantraye F."/>
            <person name="Hennequin C."/>
            <person name="Jauniaux N."/>
            <person name="Joyet P."/>
            <person name="Kachouri R."/>
            <person name="Kerrest A."/>
            <person name="Koszul R."/>
            <person name="Lemaire M."/>
            <person name="Lesur I."/>
            <person name="Ma L."/>
            <person name="Muller H."/>
            <person name="Nicaud J.M."/>
            <person name="Nikolski M."/>
            <person name="Oztas S."/>
            <person name="Ozier-Kalogeropoulos O."/>
            <person name="Pellenz S."/>
            <person name="Potier S."/>
            <person name="Richard G.F."/>
            <person name="Straub M.L."/>
            <person name="Suleau A."/>
            <person name="Swennene D."/>
            <person name="Tekaia F."/>
            <person name="Wesolowski-Louvel M."/>
            <person name="Westhof E."/>
            <person name="Wirth B."/>
            <person name="Zeniou-Meyer M."/>
            <person name="Zivanovic I."/>
            <person name="Bolotin-Fukuhara M."/>
            <person name="Thierry A."/>
            <person name="Bouchier C."/>
            <person name="Caudron B."/>
            <person name="Scarpelli C."/>
            <person name="Gaillardin C."/>
            <person name="Weissenbach J."/>
            <person name="Wincker P."/>
            <person name="Souciet J.L."/>
        </authorList>
    </citation>
    <scope>NUCLEOTIDE SEQUENCE [LARGE SCALE GENOMIC DNA]</scope>
    <source>
        <strain evidence="14">ATCC 8585 / CBS 2359 / DSM 70799 / NBRC 1267 / NRRL Y-1140 / WM37</strain>
    </source>
</reference>
<feature type="region of interest" description="Disordered" evidence="10">
    <location>
        <begin position="861"/>
        <end position="883"/>
    </location>
</feature>
<dbReference type="SUPFAM" id="SSF52540">
    <property type="entry name" value="P-loop containing nucleoside triphosphate hydrolases"/>
    <property type="match status" value="2"/>
</dbReference>
<dbReference type="GeneID" id="2893356"/>
<comment type="similarity">
    <text evidence="2">Belongs to the ABC transporter superfamily. ABCG family. PDR (TC 3.A.1.205) subfamily.</text>
</comment>
<dbReference type="InterPro" id="IPR034001">
    <property type="entry name" value="ABCG_PDR_1"/>
</dbReference>
<evidence type="ECO:0000256" key="4">
    <source>
        <dbReference type="ARBA" id="ARBA00022692"/>
    </source>
</evidence>
<feature type="transmembrane region" description="Helical" evidence="11">
    <location>
        <begin position="695"/>
        <end position="714"/>
    </location>
</feature>
<evidence type="ECO:0000256" key="11">
    <source>
        <dbReference type="SAM" id="Phobius"/>
    </source>
</evidence>
<evidence type="ECO:0000256" key="6">
    <source>
        <dbReference type="ARBA" id="ARBA00022741"/>
    </source>
</evidence>
<dbReference type="STRING" id="284590.Q6CS68"/>
<dbReference type="KEGG" id="kla:KLLA0_D03476g"/>
<feature type="transmembrane region" description="Helical" evidence="11">
    <location>
        <begin position="664"/>
        <end position="683"/>
    </location>
</feature>
<dbReference type="Pfam" id="PF00005">
    <property type="entry name" value="ABC_tran"/>
    <property type="match status" value="2"/>
</dbReference>
<evidence type="ECO:0000256" key="1">
    <source>
        <dbReference type="ARBA" id="ARBA00004141"/>
    </source>
</evidence>
<evidence type="ECO:0000256" key="10">
    <source>
        <dbReference type="SAM" id="MobiDB-lite"/>
    </source>
</evidence>
<dbReference type="OMA" id="EMNGIYM"/>
<dbReference type="CDD" id="cd03232">
    <property type="entry name" value="ABCG_PDR_domain2"/>
    <property type="match status" value="1"/>
</dbReference>
<dbReference type="RefSeq" id="XP_453221.1">
    <property type="nucleotide sequence ID" value="XM_453221.1"/>
</dbReference>
<dbReference type="Pfam" id="PF01061">
    <property type="entry name" value="ABC2_membrane"/>
    <property type="match status" value="2"/>
</dbReference>
<keyword evidence="4 11" id="KW-0812">Transmembrane</keyword>
<dbReference type="Pfam" id="PF14510">
    <property type="entry name" value="ABC_trans_N"/>
    <property type="match status" value="1"/>
</dbReference>
<feature type="transmembrane region" description="Helical" evidence="11">
    <location>
        <begin position="1229"/>
        <end position="1250"/>
    </location>
</feature>
<feature type="transmembrane region" description="Helical" evidence="11">
    <location>
        <begin position="1352"/>
        <end position="1374"/>
    </location>
</feature>
<dbReference type="InterPro" id="IPR027417">
    <property type="entry name" value="P-loop_NTPase"/>
</dbReference>
<organism evidence="13 14">
    <name type="scientific">Kluyveromyces lactis (strain ATCC 8585 / CBS 2359 / DSM 70799 / NBRC 1267 / NRRL Y-1140 / WM37)</name>
    <name type="common">Yeast</name>
    <name type="synonym">Candida sphaerica</name>
    <dbReference type="NCBI Taxonomy" id="284590"/>
    <lineage>
        <taxon>Eukaryota</taxon>
        <taxon>Fungi</taxon>
        <taxon>Dikarya</taxon>
        <taxon>Ascomycota</taxon>
        <taxon>Saccharomycotina</taxon>
        <taxon>Saccharomycetes</taxon>
        <taxon>Saccharomycetales</taxon>
        <taxon>Saccharomycetaceae</taxon>
        <taxon>Kluyveromyces</taxon>
    </lineage>
</organism>
<keyword evidence="3" id="KW-0813">Transport</keyword>
<dbReference type="InterPro" id="IPR017871">
    <property type="entry name" value="ABC_transporter-like_CS"/>
</dbReference>
<dbReference type="InterPro" id="IPR010929">
    <property type="entry name" value="PDR_CDR_ABC"/>
</dbReference>
<dbReference type="InterPro" id="IPR034003">
    <property type="entry name" value="ABCG_PDR_2"/>
</dbReference>
<feature type="transmembrane region" description="Helical" evidence="11">
    <location>
        <begin position="1302"/>
        <end position="1332"/>
    </location>
</feature>
<dbReference type="eggNOG" id="KOG0065">
    <property type="taxonomic scope" value="Eukaryota"/>
</dbReference>
<dbReference type="Gene3D" id="3.40.50.300">
    <property type="entry name" value="P-loop containing nucleotide triphosphate hydrolases"/>
    <property type="match status" value="2"/>
</dbReference>
<keyword evidence="9 11" id="KW-0472">Membrane</keyword>
<dbReference type="GO" id="GO:0140359">
    <property type="term" value="F:ABC-type transporter activity"/>
    <property type="evidence" value="ECO:0007669"/>
    <property type="project" value="InterPro"/>
</dbReference>
<dbReference type="InterPro" id="IPR003439">
    <property type="entry name" value="ABC_transporter-like_ATP-bd"/>
</dbReference>
<feature type="transmembrane region" description="Helical" evidence="11">
    <location>
        <begin position="552"/>
        <end position="574"/>
    </location>
</feature>
<dbReference type="EMBL" id="CR382124">
    <property type="protein sequence ID" value="CAH00317.1"/>
    <property type="molecule type" value="Genomic_DNA"/>
</dbReference>
<evidence type="ECO:0000256" key="9">
    <source>
        <dbReference type="ARBA" id="ARBA00023136"/>
    </source>
</evidence>
<dbReference type="NCBIfam" id="TIGR00956">
    <property type="entry name" value="3a01205"/>
    <property type="match status" value="1"/>
</dbReference>
<dbReference type="InterPro" id="IPR029481">
    <property type="entry name" value="ABC_trans_N"/>
</dbReference>
<dbReference type="GO" id="GO:0005524">
    <property type="term" value="F:ATP binding"/>
    <property type="evidence" value="ECO:0007669"/>
    <property type="project" value="UniProtKB-KW"/>
</dbReference>
<dbReference type="Pfam" id="PF06422">
    <property type="entry name" value="PDR_CDR"/>
    <property type="match status" value="1"/>
</dbReference>
<dbReference type="InterPro" id="IPR013525">
    <property type="entry name" value="ABC2_TM"/>
</dbReference>
<feature type="transmembrane region" description="Helical" evidence="11">
    <location>
        <begin position="629"/>
        <end position="652"/>
    </location>
</feature>
<dbReference type="FunFam" id="3.40.50.300:FF:000054">
    <property type="entry name" value="ABC multidrug transporter atrF"/>
    <property type="match status" value="1"/>
</dbReference>
<name>Q6CS68_KLULA</name>
<dbReference type="SMART" id="SM00382">
    <property type="entry name" value="AAA"/>
    <property type="match status" value="2"/>
</dbReference>
<evidence type="ECO:0000256" key="2">
    <source>
        <dbReference type="ARBA" id="ARBA00006012"/>
    </source>
</evidence>
<dbReference type="Pfam" id="PF19055">
    <property type="entry name" value="ABC2_membrane_7"/>
    <property type="match status" value="1"/>
</dbReference>
<comment type="subcellular location">
    <subcellularLocation>
        <location evidence="1">Membrane</location>
        <topology evidence="1">Multi-pass membrane protein</topology>
    </subcellularLocation>
</comment>